<dbReference type="PANTHER" id="PTHR10696">
    <property type="entry name" value="GAMMA-BUTYROBETAINE HYDROXYLASE-RELATED"/>
    <property type="match status" value="1"/>
</dbReference>
<sequence>MTLNTHAFLASHYVNMASGLAVTRATAILARDGLVTFDGVHDRESVVSLAGRLLSPREHRDADADGVTIISERGSVAGQLGYAGFGAAELEPHTESSALAQPPRFLMLVCALPADHGGESYVVDGAAIYSDLAAHSPRLLQALQEPATVRFGNPGYWGSVFEPTLDGRIRIRLRLDGLEHFTEPAAEAVPLLRAVISKHVRELPLRRGQGYLLDNWRMLHGRRSFQGPRLMYRILGDLVADHDFPLGFQPPNARAAA</sequence>
<evidence type="ECO:0000313" key="6">
    <source>
        <dbReference type="EMBL" id="MFC4010231.1"/>
    </source>
</evidence>
<evidence type="ECO:0000256" key="4">
    <source>
        <dbReference type="ARBA" id="ARBA00023194"/>
    </source>
</evidence>
<organism evidence="6 7">
    <name type="scientific">Nonomuraea purpurea</name>
    <dbReference type="NCBI Taxonomy" id="1849276"/>
    <lineage>
        <taxon>Bacteria</taxon>
        <taxon>Bacillati</taxon>
        <taxon>Actinomycetota</taxon>
        <taxon>Actinomycetes</taxon>
        <taxon>Streptosporangiales</taxon>
        <taxon>Streptosporangiaceae</taxon>
        <taxon>Nonomuraea</taxon>
    </lineage>
</organism>
<dbReference type="InterPro" id="IPR003819">
    <property type="entry name" value="TauD/TfdA-like"/>
</dbReference>
<comment type="cofactor">
    <cofactor evidence="1">
        <name>Fe(2+)</name>
        <dbReference type="ChEBI" id="CHEBI:29033"/>
    </cofactor>
</comment>
<dbReference type="Pfam" id="PF02668">
    <property type="entry name" value="TauD"/>
    <property type="match status" value="1"/>
</dbReference>
<reference evidence="7" key="1">
    <citation type="journal article" date="2019" name="Int. J. Syst. Evol. Microbiol.">
        <title>The Global Catalogue of Microorganisms (GCM) 10K type strain sequencing project: providing services to taxonomists for standard genome sequencing and annotation.</title>
        <authorList>
            <consortium name="The Broad Institute Genomics Platform"/>
            <consortium name="The Broad Institute Genome Sequencing Center for Infectious Disease"/>
            <person name="Wu L."/>
            <person name="Ma J."/>
        </authorList>
    </citation>
    <scope>NUCLEOTIDE SEQUENCE [LARGE SCALE GENOMIC DNA]</scope>
    <source>
        <strain evidence="7">TBRC 1276</strain>
    </source>
</reference>
<feature type="domain" description="TauD/TfdA-like" evidence="5">
    <location>
        <begin position="24"/>
        <end position="234"/>
    </location>
</feature>
<name>A0ABV8G8A0_9ACTN</name>
<evidence type="ECO:0000256" key="2">
    <source>
        <dbReference type="ARBA" id="ARBA00023002"/>
    </source>
</evidence>
<dbReference type="Gene3D" id="3.60.130.10">
    <property type="entry name" value="Clavaminate synthase-like"/>
    <property type="match status" value="1"/>
</dbReference>
<keyword evidence="2" id="KW-0560">Oxidoreductase</keyword>
<evidence type="ECO:0000256" key="1">
    <source>
        <dbReference type="ARBA" id="ARBA00001954"/>
    </source>
</evidence>
<evidence type="ECO:0000256" key="3">
    <source>
        <dbReference type="ARBA" id="ARBA00023004"/>
    </source>
</evidence>
<dbReference type="GO" id="GO:0051213">
    <property type="term" value="F:dioxygenase activity"/>
    <property type="evidence" value="ECO:0007669"/>
    <property type="project" value="UniProtKB-KW"/>
</dbReference>
<dbReference type="InterPro" id="IPR042098">
    <property type="entry name" value="TauD-like_sf"/>
</dbReference>
<keyword evidence="4" id="KW-0045">Antibiotic biosynthesis</keyword>
<keyword evidence="6" id="KW-0223">Dioxygenase</keyword>
<dbReference type="SUPFAM" id="SSF51197">
    <property type="entry name" value="Clavaminate synthase-like"/>
    <property type="match status" value="1"/>
</dbReference>
<keyword evidence="3" id="KW-0408">Iron</keyword>
<proteinExistence type="predicted"/>
<dbReference type="InterPro" id="IPR050411">
    <property type="entry name" value="AlphaKG_dependent_hydroxylases"/>
</dbReference>
<evidence type="ECO:0000313" key="7">
    <source>
        <dbReference type="Proteomes" id="UP001595851"/>
    </source>
</evidence>
<keyword evidence="7" id="KW-1185">Reference proteome</keyword>
<dbReference type="Proteomes" id="UP001595851">
    <property type="component" value="Unassembled WGS sequence"/>
</dbReference>
<dbReference type="PANTHER" id="PTHR10696:SF56">
    <property type="entry name" value="TAUD_TFDA-LIKE DOMAIN-CONTAINING PROTEIN"/>
    <property type="match status" value="1"/>
</dbReference>
<protein>
    <submittedName>
        <fullName evidence="6">TauD/TfdA family dioxygenase</fullName>
    </submittedName>
</protein>
<evidence type="ECO:0000259" key="5">
    <source>
        <dbReference type="Pfam" id="PF02668"/>
    </source>
</evidence>
<accession>A0ABV8G8A0</accession>
<comment type="caution">
    <text evidence="6">The sequence shown here is derived from an EMBL/GenBank/DDBJ whole genome shotgun (WGS) entry which is preliminary data.</text>
</comment>
<gene>
    <name evidence="6" type="ORF">ACFOY2_23595</name>
</gene>
<dbReference type="EMBL" id="JBHSBI010000011">
    <property type="protein sequence ID" value="MFC4010231.1"/>
    <property type="molecule type" value="Genomic_DNA"/>
</dbReference>
<dbReference type="RefSeq" id="WP_379530247.1">
    <property type="nucleotide sequence ID" value="NZ_JBHSBI010000011.1"/>
</dbReference>